<gene>
    <name evidence="12" type="ORF">CQW29_13400</name>
</gene>
<reference evidence="12 13" key="1">
    <citation type="submission" date="2017-10" db="EMBL/GenBank/DDBJ databases">
        <title>Draft genome of two endophytic bacteria isolated from 'guarana' Paullinia cupana (Mart.) Ducke.</title>
        <authorList>
            <person name="Siqueira K.A."/>
            <person name="Liotti R.G."/>
            <person name="Mendes T.A."/>
            <person name="Soares M.A."/>
        </authorList>
    </citation>
    <scope>NUCLEOTIDE SEQUENCE [LARGE SCALE GENOMIC DNA]</scope>
    <source>
        <strain evidence="12 13">342</strain>
    </source>
</reference>
<evidence type="ECO:0000256" key="5">
    <source>
        <dbReference type="ARBA" id="ARBA00022741"/>
    </source>
</evidence>
<sequence length="640" mass="73478">MSRTSRVYVQGLPQLIQLNGHNNDIVFHDDEDYLTFLNCLRRADELFDFALHAWTLLPHQMMMLLTPQTKEDLSRLVQHIGRSYVPWFNQKYHRSGSLWEGRYNSSLIEPEAYLLIAQKFVDTRLGELHAARGERLTWSSYRNNIGEQQQQMITPHEQYLRLGHTPQERATQYARFIQSPLGPSIEKRLQDCLNQNRLLGTPQYCQQLERQLHRPVQPRQAGRPRKYFHNQVTDWAWLENQAACLLSRYCYQEVRLPLLESEGNETAFTSQNQKFPLAGNHSALLRGEGTMGCLKMINQHPHLQSMSKLWYEGVMFRSSANSGEHIQQYQQIGVEAFGYAGVDIELEQLALQYDFFKSLGLQENVELKINSTGTQKELAAFRTALRAFYQPFIGVFESEWTECLAMQPERLLRSDHPLLARLRSIAPEIGDFLGEESRKRFDCLLESLTKIRVPFVVDRWLYPSNAYCHTHFEWHCEKLMEHSLLCRGGRYDECATSVLETPIQACGFALMLDPIMRLLRLTDKHLLKQQVTDVVIIPGSPAASTQALNIGRSLRKTFPQMSIANDFSHMRVTACVRNARRQGGRFIIVVSSEEAATEVAIYDRDSGEEQRVNLAKAISILSHSLNASPGCRGGINVPYG</sequence>
<comment type="similarity">
    <text evidence="1">Belongs to the class-II aminoacyl-tRNA synthetase family.</text>
</comment>
<evidence type="ECO:0000256" key="2">
    <source>
        <dbReference type="ARBA" id="ARBA00012815"/>
    </source>
</evidence>
<keyword evidence="13" id="KW-1185">Reference proteome</keyword>
<protein>
    <recommendedName>
        <fullName evidence="2">histidine--tRNA ligase</fullName>
        <ecNumber evidence="2">6.1.1.21</ecNumber>
    </recommendedName>
    <alternativeName>
        <fullName evidence="9">Histidyl-tRNA synthetase</fullName>
    </alternativeName>
</protein>
<dbReference type="OrthoDB" id="9814067at2"/>
<dbReference type="GO" id="GO:0005737">
    <property type="term" value="C:cytoplasm"/>
    <property type="evidence" value="ECO:0007669"/>
    <property type="project" value="InterPro"/>
</dbReference>
<dbReference type="PANTHER" id="PTHR43707:SF1">
    <property type="entry name" value="HISTIDINE--TRNA LIGASE, MITOCHONDRIAL-RELATED"/>
    <property type="match status" value="1"/>
</dbReference>
<evidence type="ECO:0000256" key="4">
    <source>
        <dbReference type="ARBA" id="ARBA00022598"/>
    </source>
</evidence>
<dbReference type="InterPro" id="IPR004516">
    <property type="entry name" value="HisRS/HisZ"/>
</dbReference>
<dbReference type="SUPFAM" id="SSF143422">
    <property type="entry name" value="Transposase IS200-like"/>
    <property type="match status" value="1"/>
</dbReference>
<evidence type="ECO:0000313" key="12">
    <source>
        <dbReference type="EMBL" id="PRD14949.1"/>
    </source>
</evidence>
<dbReference type="SUPFAM" id="SSF55681">
    <property type="entry name" value="Class II aaRS and biotin synthetases"/>
    <property type="match status" value="1"/>
</dbReference>
<comment type="catalytic activity">
    <reaction evidence="10">
        <text>tRNA(His) + L-histidine + ATP = L-histidyl-tRNA(His) + AMP + diphosphate + H(+)</text>
        <dbReference type="Rhea" id="RHEA:17313"/>
        <dbReference type="Rhea" id="RHEA-COMP:9665"/>
        <dbReference type="Rhea" id="RHEA-COMP:9689"/>
        <dbReference type="ChEBI" id="CHEBI:15378"/>
        <dbReference type="ChEBI" id="CHEBI:30616"/>
        <dbReference type="ChEBI" id="CHEBI:33019"/>
        <dbReference type="ChEBI" id="CHEBI:57595"/>
        <dbReference type="ChEBI" id="CHEBI:78442"/>
        <dbReference type="ChEBI" id="CHEBI:78527"/>
        <dbReference type="ChEBI" id="CHEBI:456215"/>
        <dbReference type="EC" id="6.1.1.21"/>
    </reaction>
</comment>
<keyword evidence="6" id="KW-0067">ATP-binding</keyword>
<dbReference type="SMART" id="SM01321">
    <property type="entry name" value="Y1_Tnp"/>
    <property type="match status" value="1"/>
</dbReference>
<evidence type="ECO:0000259" key="11">
    <source>
        <dbReference type="SMART" id="SM01321"/>
    </source>
</evidence>
<dbReference type="Gene3D" id="3.30.70.1290">
    <property type="entry name" value="Transposase IS200-like"/>
    <property type="match status" value="1"/>
</dbReference>
<dbReference type="GO" id="GO:0006313">
    <property type="term" value="P:DNA transposition"/>
    <property type="evidence" value="ECO:0007669"/>
    <property type="project" value="InterPro"/>
</dbReference>
<dbReference type="PANTHER" id="PTHR43707">
    <property type="entry name" value="HISTIDYL-TRNA SYNTHETASE"/>
    <property type="match status" value="1"/>
</dbReference>
<dbReference type="RefSeq" id="WP_105593229.1">
    <property type="nucleotide sequence ID" value="NZ_PDET01000008.1"/>
</dbReference>
<dbReference type="Gene3D" id="3.40.50.800">
    <property type="entry name" value="Anticodon-binding domain"/>
    <property type="match status" value="1"/>
</dbReference>
<dbReference type="InterPro" id="IPR004154">
    <property type="entry name" value="Anticodon-bd"/>
</dbReference>
<dbReference type="InterPro" id="IPR002686">
    <property type="entry name" value="Transposase_17"/>
</dbReference>
<dbReference type="GO" id="GO:0005524">
    <property type="term" value="F:ATP binding"/>
    <property type="evidence" value="ECO:0007669"/>
    <property type="project" value="UniProtKB-KW"/>
</dbReference>
<dbReference type="SUPFAM" id="SSF52954">
    <property type="entry name" value="Class II aaRS ABD-related"/>
    <property type="match status" value="1"/>
</dbReference>
<accession>A0A2S9IAY7</accession>
<dbReference type="GO" id="GO:0006427">
    <property type="term" value="P:histidyl-tRNA aminoacylation"/>
    <property type="evidence" value="ECO:0007669"/>
    <property type="project" value="TreeGrafter"/>
</dbReference>
<dbReference type="InterPro" id="IPR041715">
    <property type="entry name" value="HisRS-like_core"/>
</dbReference>
<evidence type="ECO:0000256" key="8">
    <source>
        <dbReference type="ARBA" id="ARBA00023146"/>
    </source>
</evidence>
<dbReference type="InterPro" id="IPR036621">
    <property type="entry name" value="Anticodon-bd_dom_sf"/>
</dbReference>
<evidence type="ECO:0000256" key="6">
    <source>
        <dbReference type="ARBA" id="ARBA00022840"/>
    </source>
</evidence>
<evidence type="ECO:0000256" key="9">
    <source>
        <dbReference type="ARBA" id="ARBA00030619"/>
    </source>
</evidence>
<dbReference type="Pfam" id="PF03129">
    <property type="entry name" value="HGTP_anticodon"/>
    <property type="match status" value="1"/>
</dbReference>
<dbReference type="InterPro" id="IPR045864">
    <property type="entry name" value="aa-tRNA-synth_II/BPL/LPL"/>
</dbReference>
<proteinExistence type="inferred from homology"/>
<dbReference type="Gene3D" id="3.30.930.10">
    <property type="entry name" value="Bira Bifunctional Protein, Domain 2"/>
    <property type="match status" value="1"/>
</dbReference>
<dbReference type="GO" id="GO:0003677">
    <property type="term" value="F:DNA binding"/>
    <property type="evidence" value="ECO:0007669"/>
    <property type="project" value="InterPro"/>
</dbReference>
<evidence type="ECO:0000256" key="7">
    <source>
        <dbReference type="ARBA" id="ARBA00022917"/>
    </source>
</evidence>
<dbReference type="InterPro" id="IPR036515">
    <property type="entry name" value="Transposase_17_sf"/>
</dbReference>
<keyword evidence="3" id="KW-0963">Cytoplasm</keyword>
<keyword evidence="5" id="KW-0547">Nucleotide-binding</keyword>
<evidence type="ECO:0000256" key="1">
    <source>
        <dbReference type="ARBA" id="ARBA00008226"/>
    </source>
</evidence>
<evidence type="ECO:0000313" key="13">
    <source>
        <dbReference type="Proteomes" id="UP000239181"/>
    </source>
</evidence>
<keyword evidence="7" id="KW-0648">Protein biosynthesis</keyword>
<name>A0A2S9IAY7_9GAMM</name>
<dbReference type="GO" id="GO:0004803">
    <property type="term" value="F:transposase activity"/>
    <property type="evidence" value="ECO:0007669"/>
    <property type="project" value="InterPro"/>
</dbReference>
<feature type="domain" description="Transposase IS200-like" evidence="11">
    <location>
        <begin position="9"/>
        <end position="124"/>
    </location>
</feature>
<dbReference type="EC" id="6.1.1.21" evidence="2"/>
<dbReference type="Pfam" id="PF13393">
    <property type="entry name" value="tRNA-synt_His"/>
    <property type="match status" value="1"/>
</dbReference>
<dbReference type="EMBL" id="PDET01000008">
    <property type="protein sequence ID" value="PRD14949.1"/>
    <property type="molecule type" value="Genomic_DNA"/>
</dbReference>
<dbReference type="Proteomes" id="UP000239181">
    <property type="component" value="Unassembled WGS sequence"/>
</dbReference>
<organism evidence="12 13">
    <name type="scientific">Pantoea coffeiphila</name>
    <dbReference type="NCBI Taxonomy" id="1465635"/>
    <lineage>
        <taxon>Bacteria</taxon>
        <taxon>Pseudomonadati</taxon>
        <taxon>Pseudomonadota</taxon>
        <taxon>Gammaproteobacteria</taxon>
        <taxon>Enterobacterales</taxon>
        <taxon>Erwiniaceae</taxon>
        <taxon>Pantoea</taxon>
    </lineage>
</organism>
<dbReference type="GO" id="GO:0004821">
    <property type="term" value="F:histidine-tRNA ligase activity"/>
    <property type="evidence" value="ECO:0007669"/>
    <property type="project" value="UniProtKB-EC"/>
</dbReference>
<dbReference type="AlphaFoldDB" id="A0A2S9IAY7"/>
<evidence type="ECO:0000256" key="10">
    <source>
        <dbReference type="ARBA" id="ARBA00047639"/>
    </source>
</evidence>
<keyword evidence="4 12" id="KW-0436">Ligase</keyword>
<comment type="caution">
    <text evidence="12">The sequence shown here is derived from an EMBL/GenBank/DDBJ whole genome shotgun (WGS) entry which is preliminary data.</text>
</comment>
<evidence type="ECO:0000256" key="3">
    <source>
        <dbReference type="ARBA" id="ARBA00022490"/>
    </source>
</evidence>
<keyword evidence="8" id="KW-0030">Aminoacyl-tRNA synthetase</keyword>